<dbReference type="Proteomes" id="UP001189429">
    <property type="component" value="Unassembled WGS sequence"/>
</dbReference>
<feature type="region of interest" description="Disordered" evidence="1">
    <location>
        <begin position="561"/>
        <end position="599"/>
    </location>
</feature>
<gene>
    <name evidence="3" type="ORF">PCOR1329_LOCUS27055</name>
</gene>
<evidence type="ECO:0000313" key="4">
    <source>
        <dbReference type="Proteomes" id="UP001189429"/>
    </source>
</evidence>
<dbReference type="InterPro" id="IPR001478">
    <property type="entry name" value="PDZ"/>
</dbReference>
<reference evidence="3" key="1">
    <citation type="submission" date="2023-10" db="EMBL/GenBank/DDBJ databases">
        <authorList>
            <person name="Chen Y."/>
            <person name="Shah S."/>
            <person name="Dougan E. K."/>
            <person name="Thang M."/>
            <person name="Chan C."/>
        </authorList>
    </citation>
    <scope>NUCLEOTIDE SEQUENCE [LARGE SCALE GENOMIC DNA]</scope>
</reference>
<feature type="compositionally biased region" description="Low complexity" evidence="1">
    <location>
        <begin position="349"/>
        <end position="363"/>
    </location>
</feature>
<dbReference type="PROSITE" id="PS50106">
    <property type="entry name" value="PDZ"/>
    <property type="match status" value="1"/>
</dbReference>
<feature type="compositionally biased region" description="Low complexity" evidence="1">
    <location>
        <begin position="262"/>
        <end position="284"/>
    </location>
</feature>
<feature type="region of interest" description="Disordered" evidence="1">
    <location>
        <begin position="327"/>
        <end position="363"/>
    </location>
</feature>
<protein>
    <recommendedName>
        <fullName evidence="2">PDZ domain-containing protein</fullName>
    </recommendedName>
</protein>
<evidence type="ECO:0000313" key="3">
    <source>
        <dbReference type="EMBL" id="CAK0827549.1"/>
    </source>
</evidence>
<proteinExistence type="predicted"/>
<feature type="domain" description="PDZ" evidence="2">
    <location>
        <begin position="610"/>
        <end position="671"/>
    </location>
</feature>
<feature type="region of interest" description="Disordered" evidence="1">
    <location>
        <begin position="689"/>
        <end position="712"/>
    </location>
</feature>
<comment type="caution">
    <text evidence="3">The sequence shown here is derived from an EMBL/GenBank/DDBJ whole genome shotgun (WGS) entry which is preliminary data.</text>
</comment>
<feature type="compositionally biased region" description="Basic and acidic residues" evidence="1">
    <location>
        <begin position="565"/>
        <end position="581"/>
    </location>
</feature>
<keyword evidence="4" id="KW-1185">Reference proteome</keyword>
<evidence type="ECO:0000259" key="2">
    <source>
        <dbReference type="PROSITE" id="PS50106"/>
    </source>
</evidence>
<name>A0ABN9S6R8_9DINO</name>
<evidence type="ECO:0000256" key="1">
    <source>
        <dbReference type="SAM" id="MobiDB-lite"/>
    </source>
</evidence>
<feature type="region of interest" description="Disordered" evidence="1">
    <location>
        <begin position="262"/>
        <end position="304"/>
    </location>
</feature>
<dbReference type="EMBL" id="CAUYUJ010009735">
    <property type="protein sequence ID" value="CAK0827549.1"/>
    <property type="molecule type" value="Genomic_DNA"/>
</dbReference>
<accession>A0ABN9S6R8</accession>
<organism evidence="3 4">
    <name type="scientific">Prorocentrum cordatum</name>
    <dbReference type="NCBI Taxonomy" id="2364126"/>
    <lineage>
        <taxon>Eukaryota</taxon>
        <taxon>Sar</taxon>
        <taxon>Alveolata</taxon>
        <taxon>Dinophyceae</taxon>
        <taxon>Prorocentrales</taxon>
        <taxon>Prorocentraceae</taxon>
        <taxon>Prorocentrum</taxon>
    </lineage>
</organism>
<feature type="compositionally biased region" description="Low complexity" evidence="1">
    <location>
        <begin position="327"/>
        <end position="337"/>
    </location>
</feature>
<sequence length="712" mass="76997">MVCAARLRWLSDQLALGRQCRLRVNSHCDKVIVNVVLLPVFDSLMLNSFALQLADSGIVDSMMYEMDVDGCPEDDALRVAFNIPHRGAPVVAANEGTGSHGWDGRALLRDGAGGGGVEALLAELLKPLADAQKNFQNTLERSFGSHGLSSGAGAAPARIIREIVWHEEEYEDDGPMMPLAELCQHHAWPLELFVGRFVTLLGGPWIGRVAKISGICEGAVCLEVYPDDERPEADPMIVYECGNPASTPQWDGMMVEKITAGRGAVAAPRRPPATARRAAAPARVHPCGRRLQAGGEGRRAQAPLRFLGLDSRSLDASEEGSMRMFSGAKASKSAAGKQVIPTSPTEQESSSCASSWGSSSSSSGWAARRARSWTASSRWRPASRERRRCCRRDAVPRPSWTWSSRQKSTVSSPVVPSQLIFEDSPAVMKEALFASRSRSPRDTHVALYTERGSPAVVETFLKDGSCFRTLEPPEMMPTPRSLSTGPSACPVMGCVVPQPRAGEDEPLCEEPPPTRSAKRISDIPVVPRLSLPSLPPCQKLRTDLSGPKWGVPQDAFCDEASSQADTEHLNDPDIPKPEVEVPRVQGRAPPWDREPDEGSVQDNTAAWLWQVDLPEGEDGYGTGGLGIEVQRRDDLDRLVVISVSEGRVANWNKARPRRVPRVEIGDMIVGVGACQGGAAQLFEQLGRHGGAGWPTLSPSGRSEGARDQSTQT</sequence>